<dbReference type="RefSeq" id="XP_024744607.1">
    <property type="nucleotide sequence ID" value="XM_024879025.1"/>
</dbReference>
<feature type="signal peptide" evidence="1">
    <location>
        <begin position="1"/>
        <end position="23"/>
    </location>
</feature>
<gene>
    <name evidence="2" type="ORF">K444DRAFT_606604</name>
</gene>
<keyword evidence="1" id="KW-0732">Signal</keyword>
<dbReference type="InParanoid" id="A0A2J6TXG1"/>
<dbReference type="SUPFAM" id="SSF48403">
    <property type="entry name" value="Ankyrin repeat"/>
    <property type="match status" value="1"/>
</dbReference>
<proteinExistence type="predicted"/>
<dbReference type="EMBL" id="KZ613740">
    <property type="protein sequence ID" value="PMD67703.1"/>
    <property type="molecule type" value="Genomic_DNA"/>
</dbReference>
<dbReference type="InterPro" id="IPR036770">
    <property type="entry name" value="Ankyrin_rpt-contain_sf"/>
</dbReference>
<evidence type="ECO:0000313" key="2">
    <source>
        <dbReference type="EMBL" id="PMD67703.1"/>
    </source>
</evidence>
<accession>A0A2J6TXG1</accession>
<dbReference type="Proteomes" id="UP000235371">
    <property type="component" value="Unassembled WGS sequence"/>
</dbReference>
<organism evidence="2 3">
    <name type="scientific">Hyaloscypha bicolor E</name>
    <dbReference type="NCBI Taxonomy" id="1095630"/>
    <lineage>
        <taxon>Eukaryota</taxon>
        <taxon>Fungi</taxon>
        <taxon>Dikarya</taxon>
        <taxon>Ascomycota</taxon>
        <taxon>Pezizomycotina</taxon>
        <taxon>Leotiomycetes</taxon>
        <taxon>Helotiales</taxon>
        <taxon>Hyaloscyphaceae</taxon>
        <taxon>Hyaloscypha</taxon>
        <taxon>Hyaloscypha bicolor</taxon>
    </lineage>
</organism>
<evidence type="ECO:0000313" key="3">
    <source>
        <dbReference type="Proteomes" id="UP000235371"/>
    </source>
</evidence>
<dbReference type="AlphaFoldDB" id="A0A2J6TXG1"/>
<keyword evidence="3" id="KW-1185">Reference proteome</keyword>
<evidence type="ECO:0000256" key="1">
    <source>
        <dbReference type="SAM" id="SignalP"/>
    </source>
</evidence>
<feature type="chain" id="PRO_5014458534" description="Fungal N-terminal domain-containing protein" evidence="1">
    <location>
        <begin position="24"/>
        <end position="1116"/>
    </location>
</feature>
<reference evidence="2 3" key="1">
    <citation type="submission" date="2016-04" db="EMBL/GenBank/DDBJ databases">
        <title>A degradative enzymes factory behind the ericoid mycorrhizal symbiosis.</title>
        <authorList>
            <consortium name="DOE Joint Genome Institute"/>
            <person name="Martino E."/>
            <person name="Morin E."/>
            <person name="Grelet G."/>
            <person name="Kuo A."/>
            <person name="Kohler A."/>
            <person name="Daghino S."/>
            <person name="Barry K."/>
            <person name="Choi C."/>
            <person name="Cichocki N."/>
            <person name="Clum A."/>
            <person name="Copeland A."/>
            <person name="Hainaut M."/>
            <person name="Haridas S."/>
            <person name="Labutti K."/>
            <person name="Lindquist E."/>
            <person name="Lipzen A."/>
            <person name="Khouja H.-R."/>
            <person name="Murat C."/>
            <person name="Ohm R."/>
            <person name="Olson A."/>
            <person name="Spatafora J."/>
            <person name="Veneault-Fourrey C."/>
            <person name="Henrissat B."/>
            <person name="Grigoriev I."/>
            <person name="Martin F."/>
            <person name="Perotto S."/>
        </authorList>
    </citation>
    <scope>NUCLEOTIDE SEQUENCE [LARGE SCALE GENOMIC DNA]</scope>
    <source>
        <strain evidence="2 3">E</strain>
    </source>
</reference>
<dbReference type="GeneID" id="36587102"/>
<protein>
    <recommendedName>
        <fullName evidence="4">Fungal N-terminal domain-containing protein</fullName>
    </recommendedName>
</protein>
<name>A0A2J6TXG1_9HELO</name>
<sequence length="1116" mass="126278">MDPLSIAVSAAGLLSLLLQVSQSLITYYESWESQDVEIANTLQHLNNLRDTASVLSHAIPKISHHQIFGVDNFQRSLSRLEEGQKKLAQTLIKCRSQEPPKSLKDRLQQNKKKLIYPFKRATIQGLNQTISELKDDLSLASEAMQLNILSNQLETSKEVKRIAISIESVATQSQSTVEALKANTSNNEAAISLANHKLQSIHEISSNTCDSVLKLDAKVDTISSSAEQVSGVAGLDTKLNQICDQLSEIQRHMQEGENLKPSISSAEQVQIELIRKPSLLSWVCNTNTELNAKLSEAEATIPGGPSNSATRALSHPCSCYRRSYLQARATQWGPLHIFRHTQTAEAHDKHCPYYVRSSKKSSFGARITVLNWFLAKAIEISFNHSEGAGGSSMSPTLTLRSLVRNDSPAFTLLNRNEVRKYWANKNYLRQSLEQILKLFQEGEASPYDVDKKGRNLLHHVHFALSDHLHHRHKFDEFRKVHWLPDPDEMYKTSRWIELTVGLFDAHVPAYEPDCHYATLWDDLALGSGDRPFSQASLLVMAQLASRGADAVKLINNGFEDEVACVNSCHFVRQVPEVYEESFGIGPLSSAIRRRNEDDVLRILSKFPNSLMSEKTIWDQNPLHLAFDWPRGLRILLNHGGSQLIKQPERQGHTPLAYSFHSTDLEAPHILLSTSLENKDDILQFAISWFRETDRWGRPSYAREIGEPVLSLVVSIMARHREILYHETTISLSSDIHAAPHLDTDENLDVKFVGACRATDSEGIKLRAPMRAQREYPWEFVYHQRDLTMIAADKLWEAGFVDIDVENEAGFTPIELHCSEGDCHNFFVVLWLLGKGVSMRESQSPPTHGRGLATPLPCYIWYFLSEFSDYHRAQTRPLFYEVSKAYPSLYSLELYDDCCCPCTSSGCNLVVFFLKGSRSYEDAEEVLSFMDDRRDQFVGSLAYSILRLATFEALGLTHTCCKPVCKGGKLERFAPRFEESEEHELHYEERHGIEQLKLLVDEFMAHYLATDGLIAHFLRGYWKIRMLEYISSGKLENEEDTIQGMINVGVVPISNTGNPCSERLERKRKYAIEHCGWDILCGSCREESYEIYSRVGRSISQETETQGSEIDSDDEGG</sequence>
<evidence type="ECO:0008006" key="4">
    <source>
        <dbReference type="Google" id="ProtNLM"/>
    </source>
</evidence>
<dbReference type="OrthoDB" id="5422117at2759"/>